<evidence type="ECO:0000313" key="2">
    <source>
        <dbReference type="Ensembl" id="ENSAPLP00020013046.1"/>
    </source>
</evidence>
<sequence length="122" mass="12406">LSQRPPSAPAAARGDLAEVRELLEAGADPNGTNSFGRTPLQVGSPGAARGDELLPAAGGEPQPARPAHRCLTAHGRGPRRLLDTLRRGTAPGGARTPDGRGRLPIDVGGGGSRATPRRGTRA</sequence>
<reference evidence="2" key="3">
    <citation type="submission" date="2025-09" db="UniProtKB">
        <authorList>
            <consortium name="Ensembl"/>
        </authorList>
    </citation>
    <scope>IDENTIFICATION</scope>
</reference>
<name>A0A8B9ZF44_ANAPL</name>
<dbReference type="AlphaFoldDB" id="A0A8B9ZF44"/>
<accession>A0A8B9ZF44</accession>
<dbReference type="InterPro" id="IPR036770">
    <property type="entry name" value="Ankyrin_rpt-contain_sf"/>
</dbReference>
<organism evidence="2 3">
    <name type="scientific">Anas platyrhynchos</name>
    <name type="common">Mallard</name>
    <name type="synonym">Anas boschas</name>
    <dbReference type="NCBI Taxonomy" id="8839"/>
    <lineage>
        <taxon>Eukaryota</taxon>
        <taxon>Metazoa</taxon>
        <taxon>Chordata</taxon>
        <taxon>Craniata</taxon>
        <taxon>Vertebrata</taxon>
        <taxon>Euteleostomi</taxon>
        <taxon>Archelosauria</taxon>
        <taxon>Archosauria</taxon>
        <taxon>Dinosauria</taxon>
        <taxon>Saurischia</taxon>
        <taxon>Theropoda</taxon>
        <taxon>Coelurosauria</taxon>
        <taxon>Aves</taxon>
        <taxon>Neognathae</taxon>
        <taxon>Galloanserae</taxon>
        <taxon>Anseriformes</taxon>
        <taxon>Anatidae</taxon>
        <taxon>Anatinae</taxon>
        <taxon>Anas</taxon>
    </lineage>
</organism>
<dbReference type="Gene3D" id="1.25.40.20">
    <property type="entry name" value="Ankyrin repeat-containing domain"/>
    <property type="match status" value="1"/>
</dbReference>
<evidence type="ECO:0008006" key="4">
    <source>
        <dbReference type="Google" id="ProtNLM"/>
    </source>
</evidence>
<reference evidence="2" key="2">
    <citation type="submission" date="2025-08" db="UniProtKB">
        <authorList>
            <consortium name="Ensembl"/>
        </authorList>
    </citation>
    <scope>IDENTIFICATION</scope>
</reference>
<reference evidence="2" key="1">
    <citation type="submission" date="2019-08" db="EMBL/GenBank/DDBJ databases">
        <title>Three high-quality genomes provides insights into domestication of ducks.</title>
        <authorList>
            <person name="Hou Z.C."/>
            <person name="Zhu F."/>
            <person name="Yin Z.T."/>
            <person name="Zhang F."/>
        </authorList>
    </citation>
    <scope>NUCLEOTIDE SEQUENCE [LARGE SCALE GENOMIC DNA]</scope>
</reference>
<dbReference type="Proteomes" id="UP000694400">
    <property type="component" value="Chromosome Z"/>
</dbReference>
<proteinExistence type="predicted"/>
<evidence type="ECO:0000313" key="3">
    <source>
        <dbReference type="Proteomes" id="UP000694400"/>
    </source>
</evidence>
<dbReference type="InterPro" id="IPR002110">
    <property type="entry name" value="Ankyrin_rpt"/>
</dbReference>
<dbReference type="Pfam" id="PF13637">
    <property type="entry name" value="Ank_4"/>
    <property type="match status" value="1"/>
</dbReference>
<feature type="region of interest" description="Disordered" evidence="1">
    <location>
        <begin position="24"/>
        <end position="122"/>
    </location>
</feature>
<evidence type="ECO:0000256" key="1">
    <source>
        <dbReference type="SAM" id="MobiDB-lite"/>
    </source>
</evidence>
<dbReference type="SUPFAM" id="SSF48403">
    <property type="entry name" value="Ankyrin repeat"/>
    <property type="match status" value="1"/>
</dbReference>
<dbReference type="Ensembl" id="ENSAPLT00020014039.1">
    <property type="protein sequence ID" value="ENSAPLP00020013046.1"/>
    <property type="gene ID" value="ENSAPLG00020009553.1"/>
</dbReference>
<protein>
    <recommendedName>
        <fullName evidence="4">CDN2B inhibitor</fullName>
    </recommendedName>
</protein>